<dbReference type="InterPro" id="IPR000515">
    <property type="entry name" value="MetI-like"/>
</dbReference>
<keyword evidence="12" id="KW-1185">Reference proteome</keyword>
<dbReference type="PROSITE" id="PS50928">
    <property type="entry name" value="ABC_TM1"/>
    <property type="match status" value="1"/>
</dbReference>
<dbReference type="Gene3D" id="1.10.3720.10">
    <property type="entry name" value="MetI-like"/>
    <property type="match status" value="1"/>
</dbReference>
<evidence type="ECO:0000256" key="2">
    <source>
        <dbReference type="ARBA" id="ARBA00022448"/>
    </source>
</evidence>
<dbReference type="Proteomes" id="UP000251995">
    <property type="component" value="Chromosome"/>
</dbReference>
<dbReference type="Gene3D" id="3.40.190.10">
    <property type="entry name" value="Periplasmic binding protein-like II"/>
    <property type="match status" value="4"/>
</dbReference>
<dbReference type="Pfam" id="PF00497">
    <property type="entry name" value="SBP_bac_3"/>
    <property type="match status" value="2"/>
</dbReference>
<keyword evidence="7 9" id="KW-1133">Transmembrane helix</keyword>
<evidence type="ECO:0000256" key="6">
    <source>
        <dbReference type="ARBA" id="ARBA00022970"/>
    </source>
</evidence>
<dbReference type="RefSeq" id="WP_114043442.1">
    <property type="nucleotide sequence ID" value="NZ_CP025198.1"/>
</dbReference>
<feature type="transmembrane region" description="Helical" evidence="9">
    <location>
        <begin position="568"/>
        <end position="590"/>
    </location>
</feature>
<feature type="transmembrane region" description="Helical" evidence="9">
    <location>
        <begin position="533"/>
        <end position="556"/>
    </location>
</feature>
<dbReference type="Pfam" id="PF00528">
    <property type="entry name" value="BPD_transp_1"/>
    <property type="match status" value="1"/>
</dbReference>
<proteinExistence type="inferred from homology"/>
<organism evidence="11 12">
    <name type="scientific">Acidipropionibacterium virtanenii</name>
    <dbReference type="NCBI Taxonomy" id="2057246"/>
    <lineage>
        <taxon>Bacteria</taxon>
        <taxon>Bacillati</taxon>
        <taxon>Actinomycetota</taxon>
        <taxon>Actinomycetes</taxon>
        <taxon>Propionibacteriales</taxon>
        <taxon>Propionibacteriaceae</taxon>
        <taxon>Acidipropionibacterium</taxon>
    </lineage>
</organism>
<dbReference type="CDD" id="cd13619">
    <property type="entry name" value="PBP2_GlnP"/>
    <property type="match status" value="2"/>
</dbReference>
<evidence type="ECO:0000256" key="5">
    <source>
        <dbReference type="ARBA" id="ARBA00022729"/>
    </source>
</evidence>
<dbReference type="KEGG" id="acij:JS278_00068"/>
<comment type="similarity">
    <text evidence="9">Belongs to the binding-protein-dependent transport system permease family.</text>
</comment>
<keyword evidence="5" id="KW-0732">Signal</keyword>
<evidence type="ECO:0000259" key="10">
    <source>
        <dbReference type="PROSITE" id="PS50928"/>
    </source>
</evidence>
<feature type="transmembrane region" description="Helical" evidence="9">
    <location>
        <begin position="703"/>
        <end position="725"/>
    </location>
</feature>
<evidence type="ECO:0000256" key="7">
    <source>
        <dbReference type="ARBA" id="ARBA00022989"/>
    </source>
</evidence>
<dbReference type="EMBL" id="CP025198">
    <property type="protein sequence ID" value="AXE37266.1"/>
    <property type="molecule type" value="Genomic_DNA"/>
</dbReference>
<dbReference type="GO" id="GO:0043190">
    <property type="term" value="C:ATP-binding cassette (ABC) transporter complex"/>
    <property type="evidence" value="ECO:0007669"/>
    <property type="project" value="InterPro"/>
</dbReference>
<evidence type="ECO:0000313" key="11">
    <source>
        <dbReference type="EMBL" id="AXE37266.1"/>
    </source>
</evidence>
<keyword evidence="3" id="KW-1003">Cell membrane</keyword>
<dbReference type="FunFam" id="1.10.3720.10:FF:000033">
    <property type="entry name" value="Polar amino acid ABC transporter permease"/>
    <property type="match status" value="1"/>
</dbReference>
<keyword evidence="4 9" id="KW-0812">Transmembrane</keyword>
<dbReference type="CDD" id="cd06261">
    <property type="entry name" value="TM_PBP2"/>
    <property type="match status" value="1"/>
</dbReference>
<evidence type="ECO:0000313" key="12">
    <source>
        <dbReference type="Proteomes" id="UP000251995"/>
    </source>
</evidence>
<dbReference type="InterPro" id="IPR010065">
    <property type="entry name" value="AA_ABC_transptr_permease_3TM"/>
</dbReference>
<evidence type="ECO:0000256" key="9">
    <source>
        <dbReference type="RuleBase" id="RU363032"/>
    </source>
</evidence>
<dbReference type="SMART" id="SM00062">
    <property type="entry name" value="PBPb"/>
    <property type="match status" value="2"/>
</dbReference>
<dbReference type="GO" id="GO:0006865">
    <property type="term" value="P:amino acid transport"/>
    <property type="evidence" value="ECO:0007669"/>
    <property type="project" value="UniProtKB-KW"/>
</dbReference>
<keyword evidence="2 9" id="KW-0813">Transport</keyword>
<dbReference type="PANTHER" id="PTHR35936">
    <property type="entry name" value="MEMBRANE-BOUND LYTIC MUREIN TRANSGLYCOSYLASE F"/>
    <property type="match status" value="1"/>
</dbReference>
<reference evidence="11 12" key="1">
    <citation type="submission" date="2017-12" db="EMBL/GenBank/DDBJ databases">
        <title>The whole genome sequence of the Acidipropionibacterium virtanenii sp. nov. type strain JS278.</title>
        <authorList>
            <person name="Laine P."/>
            <person name="Deptula P."/>
            <person name="Varmanen P."/>
            <person name="Auvinen P."/>
        </authorList>
    </citation>
    <scope>NUCLEOTIDE SEQUENCE [LARGE SCALE GENOMIC DNA]</scope>
    <source>
        <strain evidence="11 12">JS278</strain>
    </source>
</reference>
<name>A0A344UPR8_9ACTN</name>
<accession>A0A344UPR8</accession>
<feature type="domain" description="ABC transmembrane type-1" evidence="10">
    <location>
        <begin position="533"/>
        <end position="722"/>
    </location>
</feature>
<dbReference type="InterPro" id="IPR035906">
    <property type="entry name" value="MetI-like_sf"/>
</dbReference>
<evidence type="ECO:0000256" key="3">
    <source>
        <dbReference type="ARBA" id="ARBA00022475"/>
    </source>
</evidence>
<dbReference type="NCBIfam" id="TIGR01726">
    <property type="entry name" value="HEQRo_perm_3TM"/>
    <property type="match status" value="1"/>
</dbReference>
<evidence type="ECO:0000256" key="4">
    <source>
        <dbReference type="ARBA" id="ARBA00022692"/>
    </source>
</evidence>
<dbReference type="InterPro" id="IPR001638">
    <property type="entry name" value="Solute-binding_3/MltF_N"/>
</dbReference>
<comment type="subcellular location">
    <subcellularLocation>
        <location evidence="1 9">Cell membrane</location>
        <topology evidence="1 9">Multi-pass membrane protein</topology>
    </subcellularLocation>
</comment>
<dbReference type="OrthoDB" id="9814902at2"/>
<sequence length="731" mass="78088">MHSISRRPRWAIRLAAFIGVLMALLTVAPGSLGAKAWADDSSAGSVKGKTFTIATDTTFAPFEYRDAKGNMTGIDMDLIQSIAKSQGFKVNIKSVGFDAAVQAVQSKQADGVIAGMSITDERKKAFDFSDPYFASGIQMAIKKTDTSIKSYADLKGKTVVAKTGTESLTFAKSIASKYGFSVKALDKADTMYSEVNTGNAAAVFDDYPVLAYGIKQGNGLKVVTAKEAGASYGFAVLKGSNAALLAAFNTGLEKMKSDGSYHKLLVKYLGENAPADDASVAGVKGKTFIIATDTTFAPFEYRDAKGNMTGIDMDLIRAIAKQQGFTVQIKSVGFDAALQAVKSKQADGVIAGMSITDERKKVFDFSDPYFDSGIQMAVAKDSDIKGYADLKGKTVVAKTGTESLTFAQKNASKYGYTVKALDKADTMYSEVNTGNAAAVFDDYPVLAYGIKEGNGLKVVTEKEAGASYGFAVLKGSNADLLKAFNAGLSGMKTDGSYQQVLDKYLKAPDSDSEKSDGFLALLTESFPALMKGLAMTVAATALSLLIALVLGVVFGFSKVSGVRILSGIASVYVAIFRGTPLLVQAFFFYFGMPTVTGQKIDVFTAGVLTLSLNAGAYMTEIVRGGIQSVDPGQMEASRSLGLNWLQSMRKVIVPQAVKIMTPSFINQFVISLKDTSILAVLGFAELTYQGQQIIARNFRSFEIWIMVGVIYFIVIYALTTLSNFVDRKVNK</sequence>
<protein>
    <submittedName>
        <fullName evidence="11">Glutamine transport system permease protein GlnP</fullName>
    </submittedName>
</protein>
<dbReference type="GO" id="GO:0015276">
    <property type="term" value="F:ligand-gated monoatomic ion channel activity"/>
    <property type="evidence" value="ECO:0007669"/>
    <property type="project" value="InterPro"/>
</dbReference>
<dbReference type="SMART" id="SM00079">
    <property type="entry name" value="PBPe"/>
    <property type="match status" value="1"/>
</dbReference>
<evidence type="ECO:0000256" key="1">
    <source>
        <dbReference type="ARBA" id="ARBA00004651"/>
    </source>
</evidence>
<keyword evidence="8 9" id="KW-0472">Membrane</keyword>
<dbReference type="PANTHER" id="PTHR35936:SF38">
    <property type="entry name" value="GLUTAMINE-BINDING PERIPLASMIC PROTEIN"/>
    <property type="match status" value="1"/>
</dbReference>
<evidence type="ECO:0000256" key="8">
    <source>
        <dbReference type="ARBA" id="ARBA00023136"/>
    </source>
</evidence>
<dbReference type="SUPFAM" id="SSF161098">
    <property type="entry name" value="MetI-like"/>
    <property type="match status" value="1"/>
</dbReference>
<gene>
    <name evidence="11" type="primary">glnP</name>
    <name evidence="11" type="ORF">JS278_00068</name>
</gene>
<dbReference type="InterPro" id="IPR001320">
    <property type="entry name" value="Iontro_rcpt_C"/>
</dbReference>
<keyword evidence="6" id="KW-0029">Amino-acid transport</keyword>
<dbReference type="SUPFAM" id="SSF53850">
    <property type="entry name" value="Periplasmic binding protein-like II"/>
    <property type="match status" value="2"/>
</dbReference>
<dbReference type="AlphaFoldDB" id="A0A344UPR8"/>